<reference evidence="1" key="1">
    <citation type="submission" date="2017-04" db="EMBL/GenBank/DDBJ databases">
        <title>Genome deletions in a multicellular cyanobacterial endosymbiont for morphological adaptation in marine diatoms.</title>
        <authorList>
            <person name="Wang Y."/>
            <person name="Gao H."/>
            <person name="Li R."/>
            <person name="Xu X."/>
        </authorList>
    </citation>
    <scope>NUCLEOTIDE SEQUENCE</scope>
    <source>
        <strain evidence="1">FACHB 800</strain>
    </source>
</reference>
<evidence type="ECO:0000313" key="2">
    <source>
        <dbReference type="Proteomes" id="UP000683511"/>
    </source>
</evidence>
<organism evidence="1 2">
    <name type="scientific">Richelia sinica FACHB-800</name>
    <dbReference type="NCBI Taxonomy" id="1357546"/>
    <lineage>
        <taxon>Bacteria</taxon>
        <taxon>Bacillati</taxon>
        <taxon>Cyanobacteriota</taxon>
        <taxon>Cyanophyceae</taxon>
        <taxon>Nostocales</taxon>
        <taxon>Nostocaceae</taxon>
        <taxon>Richelia</taxon>
    </lineage>
</organism>
<dbReference type="AlphaFoldDB" id="A0A975Y5G2"/>
<protein>
    <submittedName>
        <fullName evidence="1">Uncharacterized protein</fullName>
    </submittedName>
</protein>
<dbReference type="Proteomes" id="UP000683511">
    <property type="component" value="Chromosome"/>
</dbReference>
<proteinExistence type="predicted"/>
<sequence length="52" mass="6012">MYSWRQGKGDKEERNIFFFLPLSSTPSLSVTCHLSPVTCHNISTHQPIYLFP</sequence>
<evidence type="ECO:0000313" key="1">
    <source>
        <dbReference type="EMBL" id="QXE24210.1"/>
    </source>
</evidence>
<gene>
    <name evidence="1" type="ORF">B6N60_02914</name>
</gene>
<dbReference type="EMBL" id="CP021056">
    <property type="protein sequence ID" value="QXE24210.1"/>
    <property type="molecule type" value="Genomic_DNA"/>
</dbReference>
<accession>A0A975Y5G2</accession>
<dbReference type="KEGG" id="rsin:B6N60_02914"/>
<keyword evidence="2" id="KW-1185">Reference proteome</keyword>
<name>A0A975Y5G2_9NOST</name>